<keyword evidence="2" id="KW-1185">Reference proteome</keyword>
<organism evidence="1 2">
    <name type="scientific">Massilia genomosp. 1</name>
    <dbReference type="NCBI Taxonomy" id="2609280"/>
    <lineage>
        <taxon>Bacteria</taxon>
        <taxon>Pseudomonadati</taxon>
        <taxon>Pseudomonadota</taxon>
        <taxon>Betaproteobacteria</taxon>
        <taxon>Burkholderiales</taxon>
        <taxon>Oxalobacteraceae</taxon>
        <taxon>Telluria group</taxon>
        <taxon>Massilia</taxon>
    </lineage>
</organism>
<name>A0ABX0MW19_9BURK</name>
<evidence type="ECO:0000313" key="1">
    <source>
        <dbReference type="EMBL" id="NHZ63727.1"/>
    </source>
</evidence>
<gene>
    <name evidence="1" type="ORF">F1735_15700</name>
</gene>
<dbReference type="Proteomes" id="UP000610594">
    <property type="component" value="Unassembled WGS sequence"/>
</dbReference>
<accession>A0ABX0MW19</accession>
<proteinExistence type="predicted"/>
<dbReference type="EMBL" id="WHJF01000038">
    <property type="protein sequence ID" value="NHZ63727.1"/>
    <property type="molecule type" value="Genomic_DNA"/>
</dbReference>
<sequence length="119" mass="14055">MTIKPYSGAIEPELKEINGWQLICVTSEQFKRWMRNSLINCQYDFTPGQPRLDRLSRIFQGQPEDSGIEVSWVKMLGDDSFEFQDGRHRAWWIALRDPEFVPLLVPAFQHARFETFFKS</sequence>
<protein>
    <submittedName>
        <fullName evidence="1">Uncharacterized protein</fullName>
    </submittedName>
</protein>
<evidence type="ECO:0000313" key="2">
    <source>
        <dbReference type="Proteomes" id="UP000610594"/>
    </source>
</evidence>
<reference evidence="1 2" key="1">
    <citation type="submission" date="2019-10" db="EMBL/GenBank/DDBJ databases">
        <title>Taxonomy of Antarctic Massilia spp.: description of Massilia rubra sp. nov., Massilia aquatica sp. nov., Massilia mucilaginosa sp. nov., Massilia frigida sp. nov. isolated from streams, lakes and regoliths.</title>
        <authorList>
            <person name="Holochova P."/>
            <person name="Sedlacek I."/>
            <person name="Kralova S."/>
            <person name="Maslanova I."/>
            <person name="Busse H.-J."/>
            <person name="Stankova E."/>
            <person name="Vrbovska V."/>
            <person name="Kovarovic V."/>
            <person name="Bartak M."/>
            <person name="Svec P."/>
            <person name="Pantucek R."/>
        </authorList>
    </citation>
    <scope>NUCLEOTIDE SEQUENCE [LARGE SCALE GENOMIC DNA]</scope>
    <source>
        <strain evidence="1 2">CCM 8694</strain>
    </source>
</reference>
<comment type="caution">
    <text evidence="1">The sequence shown here is derived from an EMBL/GenBank/DDBJ whole genome shotgun (WGS) entry which is preliminary data.</text>
</comment>